<keyword evidence="2" id="KW-0238">DNA-binding</keyword>
<dbReference type="SUPFAM" id="SSF116734">
    <property type="entry name" value="DNA methylase specificity domain"/>
    <property type="match status" value="1"/>
</dbReference>
<dbReference type="Gene3D" id="3.90.220.20">
    <property type="entry name" value="DNA methylase specificity domains"/>
    <property type="match status" value="1"/>
</dbReference>
<gene>
    <name evidence="3" type="ORF">SDC9_86890</name>
</gene>
<evidence type="ECO:0000313" key="3">
    <source>
        <dbReference type="EMBL" id="MPM40250.1"/>
    </source>
</evidence>
<comment type="caution">
    <text evidence="3">The sequence shown here is derived from an EMBL/GenBank/DDBJ whole genome shotgun (WGS) entry which is preliminary data.</text>
</comment>
<organism evidence="3">
    <name type="scientific">bioreactor metagenome</name>
    <dbReference type="NCBI Taxonomy" id="1076179"/>
    <lineage>
        <taxon>unclassified sequences</taxon>
        <taxon>metagenomes</taxon>
        <taxon>ecological metagenomes</taxon>
    </lineage>
</organism>
<evidence type="ECO:0008006" key="4">
    <source>
        <dbReference type="Google" id="ProtNLM"/>
    </source>
</evidence>
<accession>A0A644ZHB8</accession>
<evidence type="ECO:0000256" key="2">
    <source>
        <dbReference type="ARBA" id="ARBA00023125"/>
    </source>
</evidence>
<name>A0A644ZHB8_9ZZZZ</name>
<evidence type="ECO:0000256" key="1">
    <source>
        <dbReference type="ARBA" id="ARBA00022747"/>
    </source>
</evidence>
<dbReference type="GO" id="GO:0009307">
    <property type="term" value="P:DNA restriction-modification system"/>
    <property type="evidence" value="ECO:0007669"/>
    <property type="project" value="UniProtKB-KW"/>
</dbReference>
<reference evidence="3" key="1">
    <citation type="submission" date="2019-08" db="EMBL/GenBank/DDBJ databases">
        <authorList>
            <person name="Kucharzyk K."/>
            <person name="Murdoch R.W."/>
            <person name="Higgins S."/>
            <person name="Loffler F."/>
        </authorList>
    </citation>
    <scope>NUCLEOTIDE SEQUENCE</scope>
</reference>
<sequence>MIPKYETLYLYQICDINLPSRVNNLPIEATQTYTLIDNECIDDKQCKIIKTKTIGNNLENPSEYFKAFKGDFILCLKQNFIKGDLTAAFVEDEEVLVTSNFAILTPKEYIHSDLIMWAFHQDYVISQIKPLNIGRNFFQVTADELSKILIPVEIYADKNSNS</sequence>
<dbReference type="InterPro" id="IPR044946">
    <property type="entry name" value="Restrct_endonuc_typeI_TRD_sf"/>
</dbReference>
<proteinExistence type="predicted"/>
<dbReference type="GO" id="GO:0003677">
    <property type="term" value="F:DNA binding"/>
    <property type="evidence" value="ECO:0007669"/>
    <property type="project" value="UniProtKB-KW"/>
</dbReference>
<dbReference type="AlphaFoldDB" id="A0A644ZHB8"/>
<keyword evidence="1" id="KW-0680">Restriction system</keyword>
<protein>
    <recommendedName>
        <fullName evidence="4">Type I restriction modification DNA specificity domain-containing protein</fullName>
    </recommendedName>
</protein>
<dbReference type="EMBL" id="VSSQ01008933">
    <property type="protein sequence ID" value="MPM40250.1"/>
    <property type="molecule type" value="Genomic_DNA"/>
</dbReference>